<keyword evidence="2" id="KW-1185">Reference proteome</keyword>
<proteinExistence type="predicted"/>
<gene>
    <name evidence="1" type="ORF">RM543_11340</name>
</gene>
<dbReference type="RefSeq" id="WP_311691684.1">
    <property type="nucleotide sequence ID" value="NZ_JAVRHL010000003.1"/>
</dbReference>
<accession>A0ABU3DHV4</accession>
<reference evidence="1 2" key="1">
    <citation type="submission" date="2023-09" db="EMBL/GenBank/DDBJ databases">
        <authorList>
            <person name="Rey-Velasco X."/>
        </authorList>
    </citation>
    <scope>NUCLEOTIDE SEQUENCE [LARGE SCALE GENOMIC DNA]</scope>
    <source>
        <strain evidence="1 2">F158</strain>
    </source>
</reference>
<name>A0ABU3DHV4_9RHOB</name>
<sequence>MTPDEIQALFTRSDGSYRFARWGRPVAPVVFGTDDATLGVVKGAAEAVARLSGRTLAETDPELGSNLMMFFVSGWDELADVPDLDRLVPDLDSLIPRLVSAEANQYRVFRFDAAGAIRACFAFIRMDAHLAELPAETIALGQVVQSALLWSDTAFAGTSPLARTEDGHTILRPEIADVIRAAYDPVMPDMADDPAHALRLFARLRAAG</sequence>
<comment type="caution">
    <text evidence="1">The sequence shown here is derived from an EMBL/GenBank/DDBJ whole genome shotgun (WGS) entry which is preliminary data.</text>
</comment>
<evidence type="ECO:0000313" key="1">
    <source>
        <dbReference type="EMBL" id="MDT0683283.1"/>
    </source>
</evidence>
<evidence type="ECO:0000313" key="2">
    <source>
        <dbReference type="Proteomes" id="UP001265259"/>
    </source>
</evidence>
<organism evidence="1 2">
    <name type="scientific">Tropicimonas omnivorans</name>
    <dbReference type="NCBI Taxonomy" id="3075590"/>
    <lineage>
        <taxon>Bacteria</taxon>
        <taxon>Pseudomonadati</taxon>
        <taxon>Pseudomonadota</taxon>
        <taxon>Alphaproteobacteria</taxon>
        <taxon>Rhodobacterales</taxon>
        <taxon>Roseobacteraceae</taxon>
        <taxon>Tropicimonas</taxon>
    </lineage>
</organism>
<protein>
    <submittedName>
        <fullName evidence="1">Uncharacterized protein</fullName>
    </submittedName>
</protein>
<dbReference type="EMBL" id="JAVRHL010000003">
    <property type="protein sequence ID" value="MDT0683283.1"/>
    <property type="molecule type" value="Genomic_DNA"/>
</dbReference>
<dbReference type="Proteomes" id="UP001265259">
    <property type="component" value="Unassembled WGS sequence"/>
</dbReference>